<dbReference type="EMBL" id="JBHUOG010000001">
    <property type="protein sequence ID" value="MFD2794310.1"/>
    <property type="molecule type" value="Genomic_DNA"/>
</dbReference>
<evidence type="ECO:0000313" key="3">
    <source>
        <dbReference type="Proteomes" id="UP001597479"/>
    </source>
</evidence>
<feature type="transmembrane region" description="Helical" evidence="1">
    <location>
        <begin position="84"/>
        <end position="102"/>
    </location>
</feature>
<feature type="transmembrane region" description="Helical" evidence="1">
    <location>
        <begin position="16"/>
        <end position="39"/>
    </location>
</feature>
<gene>
    <name evidence="2" type="ORF">ACFS27_12190</name>
</gene>
<comment type="caution">
    <text evidence="2">The sequence shown here is derived from an EMBL/GenBank/DDBJ whole genome shotgun (WGS) entry which is preliminary data.</text>
</comment>
<feature type="transmembrane region" description="Helical" evidence="1">
    <location>
        <begin position="59"/>
        <end position="77"/>
    </location>
</feature>
<feature type="transmembrane region" description="Helical" evidence="1">
    <location>
        <begin position="127"/>
        <end position="147"/>
    </location>
</feature>
<name>A0ABW5VSS3_9MICO</name>
<accession>A0ABW5VSS3</accession>
<organism evidence="2 3">
    <name type="scientific">Promicromonospora vindobonensis</name>
    <dbReference type="NCBI Taxonomy" id="195748"/>
    <lineage>
        <taxon>Bacteria</taxon>
        <taxon>Bacillati</taxon>
        <taxon>Actinomycetota</taxon>
        <taxon>Actinomycetes</taxon>
        <taxon>Micrococcales</taxon>
        <taxon>Promicromonosporaceae</taxon>
        <taxon>Promicromonospora</taxon>
    </lineage>
</organism>
<keyword evidence="3" id="KW-1185">Reference proteome</keyword>
<feature type="transmembrane region" description="Helical" evidence="1">
    <location>
        <begin position="159"/>
        <end position="179"/>
    </location>
</feature>
<keyword evidence="1" id="KW-0472">Membrane</keyword>
<proteinExistence type="predicted"/>
<evidence type="ECO:0000313" key="2">
    <source>
        <dbReference type="EMBL" id="MFD2794310.1"/>
    </source>
</evidence>
<feature type="transmembrane region" description="Helical" evidence="1">
    <location>
        <begin position="199"/>
        <end position="217"/>
    </location>
</feature>
<dbReference type="RefSeq" id="WP_377183272.1">
    <property type="nucleotide sequence ID" value="NZ_JBHUOG010000001.1"/>
</dbReference>
<keyword evidence="1" id="KW-1133">Transmembrane helix</keyword>
<protein>
    <submittedName>
        <fullName evidence="2">Uncharacterized protein</fullName>
    </submittedName>
</protein>
<evidence type="ECO:0000256" key="1">
    <source>
        <dbReference type="SAM" id="Phobius"/>
    </source>
</evidence>
<keyword evidence="1" id="KW-0812">Transmembrane</keyword>
<dbReference type="Proteomes" id="UP001597479">
    <property type="component" value="Unassembled WGS sequence"/>
</dbReference>
<reference evidence="3" key="1">
    <citation type="journal article" date="2019" name="Int. J. Syst. Evol. Microbiol.">
        <title>The Global Catalogue of Microorganisms (GCM) 10K type strain sequencing project: providing services to taxonomists for standard genome sequencing and annotation.</title>
        <authorList>
            <consortium name="The Broad Institute Genomics Platform"/>
            <consortium name="The Broad Institute Genome Sequencing Center for Infectious Disease"/>
            <person name="Wu L."/>
            <person name="Ma J."/>
        </authorList>
    </citation>
    <scope>NUCLEOTIDE SEQUENCE [LARGE SCALE GENOMIC DNA]</scope>
    <source>
        <strain evidence="3">CCM 7044</strain>
    </source>
</reference>
<sequence length="245" mass="26598">MHTRAAVALGLEHRPVAGLFGMLVTVALGLNLIYLMHMFLGIPEWPGFRFGLERGVHEVVGYLFAAWAAGLALYLAVVHRQAVLAAWSAVFAVLLADDYLMLHERMAKVVSANVTIPYPYGQPVGEIVWLAFLGLVLLTAIAVGYRYAAPEWRAASRVLTALLALLVLCGVGIDAVHGFTTNRGVWHVILTSLEDGGEVLLLAVVVTFLYGLAFCGHRSTPETLARRRAAALFPAADRRRPGRSD</sequence>